<evidence type="ECO:0000259" key="8">
    <source>
        <dbReference type="PROSITE" id="PS50093"/>
    </source>
</evidence>
<evidence type="ECO:0000256" key="3">
    <source>
        <dbReference type="ARBA" id="ARBA00022723"/>
    </source>
</evidence>
<dbReference type="InterPro" id="IPR036909">
    <property type="entry name" value="Cyt_c-like_dom_sf"/>
</dbReference>
<dbReference type="Gene3D" id="2.120.10.30">
    <property type="entry name" value="TolB, C-terminal domain"/>
    <property type="match status" value="1"/>
</dbReference>
<dbReference type="Pfam" id="PF07995">
    <property type="entry name" value="GSDH"/>
    <property type="match status" value="1"/>
</dbReference>
<proteinExistence type="predicted"/>
<dbReference type="PANTHER" id="PTHR40469:SF2">
    <property type="entry name" value="GALACTOSE-BINDING DOMAIN-LIKE SUPERFAMILY PROTEIN"/>
    <property type="match status" value="1"/>
</dbReference>
<dbReference type="Pfam" id="PF18911">
    <property type="entry name" value="PKD_4"/>
    <property type="match status" value="1"/>
</dbReference>
<dbReference type="PROSITE" id="PS51007">
    <property type="entry name" value="CYTC"/>
    <property type="match status" value="1"/>
</dbReference>
<dbReference type="InterPro" id="IPR000601">
    <property type="entry name" value="PKD_dom"/>
</dbReference>
<dbReference type="Pfam" id="PF03422">
    <property type="entry name" value="CBM_6"/>
    <property type="match status" value="1"/>
</dbReference>
<dbReference type="InterPro" id="IPR035986">
    <property type="entry name" value="PKD_dom_sf"/>
</dbReference>
<dbReference type="PRINTS" id="PR00606">
    <property type="entry name" value="CYTCHROMECID"/>
</dbReference>
<organism evidence="10 11">
    <name type="scientific">Adhaeribacter swui</name>
    <dbReference type="NCBI Taxonomy" id="2086471"/>
    <lineage>
        <taxon>Bacteria</taxon>
        <taxon>Pseudomonadati</taxon>
        <taxon>Bacteroidota</taxon>
        <taxon>Cytophagia</taxon>
        <taxon>Cytophagales</taxon>
        <taxon>Hymenobacteraceae</taxon>
        <taxon>Adhaeribacter</taxon>
    </lineage>
</organism>
<comment type="PTM">
    <text evidence="6">Binds 1 heme c group covalently per subunit.</text>
</comment>
<dbReference type="Gene3D" id="2.60.120.260">
    <property type="entry name" value="Galactose-binding domain-like"/>
    <property type="match status" value="1"/>
</dbReference>
<dbReference type="SMART" id="SM00089">
    <property type="entry name" value="PKD"/>
    <property type="match status" value="1"/>
</dbReference>
<dbReference type="InterPro" id="IPR013783">
    <property type="entry name" value="Ig-like_fold"/>
</dbReference>
<feature type="region of interest" description="Disordered" evidence="7">
    <location>
        <begin position="420"/>
        <end position="442"/>
    </location>
</feature>
<dbReference type="GO" id="GO:0020037">
    <property type="term" value="F:heme binding"/>
    <property type="evidence" value="ECO:0007669"/>
    <property type="project" value="InterPro"/>
</dbReference>
<dbReference type="PROSITE" id="PS50093">
    <property type="entry name" value="PKD"/>
    <property type="match status" value="1"/>
</dbReference>
<evidence type="ECO:0000256" key="2">
    <source>
        <dbReference type="ARBA" id="ARBA00022617"/>
    </source>
</evidence>
<dbReference type="KEGG" id="aswu:HUW51_13820"/>
<name>A0A7G7G9B1_9BACT</name>
<keyword evidence="2 6" id="KW-0349">Heme</keyword>
<dbReference type="PANTHER" id="PTHR40469">
    <property type="entry name" value="SECRETED GLYCOSYL HYDROLASE"/>
    <property type="match status" value="1"/>
</dbReference>
<dbReference type="InterPro" id="IPR022409">
    <property type="entry name" value="PKD/Chitinase_dom"/>
</dbReference>
<dbReference type="InterPro" id="IPR029062">
    <property type="entry name" value="Class_I_gatase-like"/>
</dbReference>
<dbReference type="SUPFAM" id="SSF50952">
    <property type="entry name" value="Soluble quinoprotein glucose dehydrogenase"/>
    <property type="match status" value="1"/>
</dbReference>
<dbReference type="InterPro" id="IPR011041">
    <property type="entry name" value="Quinoprot_gluc/sorb_DH_b-prop"/>
</dbReference>
<evidence type="ECO:0000256" key="7">
    <source>
        <dbReference type="SAM" id="MobiDB-lite"/>
    </source>
</evidence>
<dbReference type="AlphaFoldDB" id="A0A7G7G9B1"/>
<keyword evidence="4" id="KW-0249">Electron transport</keyword>
<dbReference type="InterPro" id="IPR009056">
    <property type="entry name" value="Cyt_c-like_dom"/>
</dbReference>
<dbReference type="Pfam" id="PF00034">
    <property type="entry name" value="Cytochrom_C"/>
    <property type="match status" value="1"/>
</dbReference>
<protein>
    <submittedName>
        <fullName evidence="10">ThuA domain-containing protein</fullName>
    </submittedName>
</protein>
<keyword evidence="5 6" id="KW-0408">Iron</keyword>
<dbReference type="SUPFAM" id="SSF49299">
    <property type="entry name" value="PKD domain"/>
    <property type="match status" value="1"/>
</dbReference>
<dbReference type="CDD" id="cd00146">
    <property type="entry name" value="PKD"/>
    <property type="match status" value="1"/>
</dbReference>
<gene>
    <name evidence="10" type="ORF">HUW51_13820</name>
</gene>
<dbReference type="SUPFAM" id="SSF52317">
    <property type="entry name" value="Class I glutamine amidotransferase-like"/>
    <property type="match status" value="1"/>
</dbReference>
<reference evidence="10 11" key="1">
    <citation type="journal article" date="2018" name="Int. J. Syst. Evol. Microbiol.">
        <title>Adhaeribacter swui sp. nov., isolated from wet mud.</title>
        <authorList>
            <person name="Kim D.U."/>
            <person name="Kim K.W."/>
            <person name="Kang M.S."/>
            <person name="Kim J.Y."/>
            <person name="Jang J.H."/>
            <person name="Kim M.K."/>
        </authorList>
    </citation>
    <scope>NUCLEOTIDE SEQUENCE [LARGE SCALE GENOMIC DNA]</scope>
    <source>
        <strain evidence="10 11">KCTC 52873</strain>
    </source>
</reference>
<sequence>MRSLFLSPLRKFFGAAILCLFTLGLWSYRVVKETPRILIFSKTAAFRHASIEAGQKAFRQMGQQHGFAVDTTENAARFTEENLKKYRAVVFLNTTGDVLNPIQQNAFERYIQAGGGYLGIHAAADTEYGWPWYNKLAGAWFESHPNPDNVQKGTFIVQDKTHPATSFLPEKWERIDEFYSYKNISPDIKVLLKIDEKTYRGGTNGDNHPMAWYQEFDGGRSFYTASGHTDATFAEPLFLKHLYAGLHYVMGGDAPKPLNYSKAKVKRMPEENRFSKVVLEEKLDEPMELTVLPDNRVLFVERRGNLKMYSPVTGKTKVVTKIPVNTKVTDKEGKVGEDEGGLLGITKDPDFLKNNWIYLYYSPEGREAKNILARYEFKDNELVLASKKVILEVPTQREISGHAAGSLAFDAQGNLYISTGDNINPQQSNGFSPSDERPGRSPFDAQMTSANTNDLRGKILRIHPEADGSYTIPVGNLFPKGTSKTRPEIYTMGHRNPFRISIDPKTNYLYWGDIGPDAAQANEKRGPAGQDEVGQARQAGNYGWPYFVGDNKPYYKYDFATNQSGELYNPEKPINNSVNNTGLNQLPQAQKAFIWYPYAESKEFPLVGAGGRSAMAGPVFYADQFKNAKRSFPDYYDGKLLIYEWMRGWLMAVTLDANGNYSSMERIMPSYKFSNPSDLEFGPDGDLYMLEYGSGWFTQNDDARLVRIEYNAGNRKPVVQIASSKKGGAVPFKAQLSSKGTQDADNDALKYTWKVVPQNGGNAKTYNEANPTITLDKAGVYKATLTVTDTKGGSSSRSLEIMAGNEEPVLTFETKNSNQTFFFPNQPFEYEVKVSDKEDGSLANGKIKPEAVAMNIDYLPEGYDLVTIAQGHRSADAAAGVVKGRSLIESSDCKACHSIDKKSIGPAYKQVAFKYKNDAGAAERLAKKVISGGSGVWGEVAMSAHPQLTSADATEMVKYVLSLAQENQAVPSLPVKGSYTMAIPAGDKGEGRFVVRAAYKDKGSAGVPSITAEKTLLLRNARIPAGKADKVESVMKYGTIIIASVNNSSIGFSNVDLTNISLIAFNAAALKAQLNAAGGFIEVHLDAPTGKLIGQTPFIATQEAANPTSMPPAITAKLANVSGMHDVYFVFKNDKAPAGQSLFVVINVEFQNSQSANAGTHPTMGAAPKLTAKDLEAYAGKYKMSGLPFEYIEVIPKAGKLLMSAGGNEGELTPGAEADVFAGGNGTIIKFGRNPNKQVATLTLQVQGLSFEGAK</sequence>
<keyword evidence="11" id="KW-1185">Reference proteome</keyword>
<dbReference type="RefSeq" id="WP_185270228.1">
    <property type="nucleotide sequence ID" value="NZ_CP055156.1"/>
</dbReference>
<feature type="compositionally biased region" description="Polar residues" evidence="7">
    <location>
        <begin position="420"/>
        <end position="432"/>
    </location>
</feature>
<dbReference type="InterPro" id="IPR002324">
    <property type="entry name" value="Cyt_c_ID"/>
</dbReference>
<accession>A0A7G7G9B1</accession>
<dbReference type="EMBL" id="CP055156">
    <property type="protein sequence ID" value="QNF33745.1"/>
    <property type="molecule type" value="Genomic_DNA"/>
</dbReference>
<dbReference type="GO" id="GO:0009055">
    <property type="term" value="F:electron transfer activity"/>
    <property type="evidence" value="ECO:0007669"/>
    <property type="project" value="InterPro"/>
</dbReference>
<dbReference type="SUPFAM" id="SSF46626">
    <property type="entry name" value="Cytochrome c"/>
    <property type="match status" value="1"/>
</dbReference>
<dbReference type="InterPro" id="IPR012938">
    <property type="entry name" value="Glc/Sorbosone_DH"/>
</dbReference>
<dbReference type="InterPro" id="IPR005084">
    <property type="entry name" value="CBM6"/>
</dbReference>
<dbReference type="Gene3D" id="1.10.760.10">
    <property type="entry name" value="Cytochrome c-like domain"/>
    <property type="match status" value="1"/>
</dbReference>
<keyword evidence="3 6" id="KW-0479">Metal-binding</keyword>
<dbReference type="Gene3D" id="3.40.50.880">
    <property type="match status" value="1"/>
</dbReference>
<dbReference type="Pfam" id="PF06283">
    <property type="entry name" value="ThuA"/>
    <property type="match status" value="1"/>
</dbReference>
<keyword evidence="1" id="KW-0813">Transport</keyword>
<evidence type="ECO:0000259" key="9">
    <source>
        <dbReference type="PROSITE" id="PS51007"/>
    </source>
</evidence>
<dbReference type="GO" id="GO:0030246">
    <property type="term" value="F:carbohydrate binding"/>
    <property type="evidence" value="ECO:0007669"/>
    <property type="project" value="InterPro"/>
</dbReference>
<dbReference type="CDD" id="cd04084">
    <property type="entry name" value="CBM6_xylanase-like"/>
    <property type="match status" value="1"/>
</dbReference>
<feature type="domain" description="Cytochrome c" evidence="9">
    <location>
        <begin position="879"/>
        <end position="964"/>
    </location>
</feature>
<feature type="binding site" description="covalent" evidence="6">
    <location>
        <position position="893"/>
    </location>
    <ligand>
        <name>heme c</name>
        <dbReference type="ChEBI" id="CHEBI:61717"/>
    </ligand>
</feature>
<dbReference type="Proteomes" id="UP000515237">
    <property type="component" value="Chromosome"/>
</dbReference>
<dbReference type="GO" id="GO:0005506">
    <property type="term" value="F:iron ion binding"/>
    <property type="evidence" value="ECO:0007669"/>
    <property type="project" value="InterPro"/>
</dbReference>
<feature type="domain" description="PKD" evidence="8">
    <location>
        <begin position="717"/>
        <end position="801"/>
    </location>
</feature>
<feature type="binding site" description="covalent" evidence="6">
    <location>
        <position position="942"/>
    </location>
    <ligand>
        <name>heme c</name>
        <dbReference type="ChEBI" id="CHEBI:61717"/>
    </ligand>
</feature>
<feature type="binding site" description="covalent" evidence="6">
    <location>
        <position position="897"/>
    </location>
    <ligand>
        <name>heme c</name>
        <dbReference type="ChEBI" id="CHEBI:61717"/>
    </ligand>
</feature>
<evidence type="ECO:0000256" key="4">
    <source>
        <dbReference type="ARBA" id="ARBA00022982"/>
    </source>
</evidence>
<evidence type="ECO:0000313" key="10">
    <source>
        <dbReference type="EMBL" id="QNF33745.1"/>
    </source>
</evidence>
<dbReference type="InterPro" id="IPR029010">
    <property type="entry name" value="ThuA-like"/>
</dbReference>
<dbReference type="Gene3D" id="2.60.40.10">
    <property type="entry name" value="Immunoglobulins"/>
    <property type="match status" value="1"/>
</dbReference>
<evidence type="ECO:0000256" key="5">
    <source>
        <dbReference type="ARBA" id="ARBA00023004"/>
    </source>
</evidence>
<evidence type="ECO:0000256" key="1">
    <source>
        <dbReference type="ARBA" id="ARBA00022448"/>
    </source>
</evidence>
<evidence type="ECO:0000256" key="6">
    <source>
        <dbReference type="PIRSR" id="PIRSR602324-1"/>
    </source>
</evidence>
<dbReference type="InterPro" id="IPR011042">
    <property type="entry name" value="6-blade_b-propeller_TolB-like"/>
</dbReference>
<evidence type="ECO:0000313" key="11">
    <source>
        <dbReference type="Proteomes" id="UP000515237"/>
    </source>
</evidence>